<feature type="domain" description="Nucleoside transporter/FeoB GTPase Gate" evidence="2">
    <location>
        <begin position="20"/>
        <end position="102"/>
    </location>
</feature>
<feature type="transmembrane region" description="Helical" evidence="1">
    <location>
        <begin position="253"/>
        <end position="278"/>
    </location>
</feature>
<proteinExistence type="predicted"/>
<reference evidence="3 4" key="1">
    <citation type="submission" date="2015-11" db="EMBL/GenBank/DDBJ databases">
        <title>Draft genome sequence of Paramesorhizobium deserti A-3-E, a strain highly resistant to diverse beta-lactam antibiotics.</title>
        <authorList>
            <person name="Lv R."/>
            <person name="Yang X."/>
            <person name="Fang N."/>
            <person name="Guo J."/>
            <person name="Luo X."/>
            <person name="Peng F."/>
            <person name="Yang R."/>
            <person name="Cui Y."/>
            <person name="Fang C."/>
            <person name="Song Y."/>
        </authorList>
    </citation>
    <scope>NUCLEOTIDE SEQUENCE [LARGE SCALE GENOMIC DNA]</scope>
    <source>
        <strain evidence="3 4">A-3-E</strain>
    </source>
</reference>
<evidence type="ECO:0000313" key="4">
    <source>
        <dbReference type="Proteomes" id="UP000070107"/>
    </source>
</evidence>
<dbReference type="Proteomes" id="UP000070107">
    <property type="component" value="Unassembled WGS sequence"/>
</dbReference>
<keyword evidence="1" id="KW-0472">Membrane</keyword>
<feature type="transmembrane region" description="Helical" evidence="1">
    <location>
        <begin position="284"/>
        <end position="302"/>
    </location>
</feature>
<feature type="transmembrane region" description="Helical" evidence="1">
    <location>
        <begin position="121"/>
        <end position="143"/>
    </location>
</feature>
<evidence type="ECO:0000313" key="3">
    <source>
        <dbReference type="EMBL" id="KXF75756.1"/>
    </source>
</evidence>
<dbReference type="InterPro" id="IPR011642">
    <property type="entry name" value="Gate_dom"/>
</dbReference>
<name>A0A135HRD1_9HYPH</name>
<organism evidence="3 4">
    <name type="scientific">Paramesorhizobium deserti</name>
    <dbReference type="NCBI Taxonomy" id="1494590"/>
    <lineage>
        <taxon>Bacteria</taxon>
        <taxon>Pseudomonadati</taxon>
        <taxon>Pseudomonadota</taxon>
        <taxon>Alphaproteobacteria</taxon>
        <taxon>Hyphomicrobiales</taxon>
        <taxon>Phyllobacteriaceae</taxon>
        <taxon>Paramesorhizobium</taxon>
    </lineage>
</organism>
<keyword evidence="1" id="KW-0812">Transmembrane</keyword>
<keyword evidence="4" id="KW-1185">Reference proteome</keyword>
<feature type="transmembrane region" description="Helical" evidence="1">
    <location>
        <begin position="21"/>
        <end position="41"/>
    </location>
</feature>
<dbReference type="Pfam" id="PF07670">
    <property type="entry name" value="Gate"/>
    <property type="match status" value="2"/>
</dbReference>
<dbReference type="EMBL" id="LNTU01000037">
    <property type="protein sequence ID" value="KXF75756.1"/>
    <property type="molecule type" value="Genomic_DNA"/>
</dbReference>
<evidence type="ECO:0000259" key="2">
    <source>
        <dbReference type="Pfam" id="PF07670"/>
    </source>
</evidence>
<keyword evidence="1" id="KW-1133">Transmembrane helix</keyword>
<sequence>MRRYVAFYQKTLETIEIYWELVRIIVPIAIITQLLQELGVIRAISPYFAPLMTLVGLPPELALAWLTGLLVGIWGAVVTVFTLAPVSTLSTADMTILSALLLFAHAIPIEQRIIQKAGPGFIVTAALRIGGGLLFAIILHQIFAATGWLSAPLKPVWIPMNESAGWGGFFLSMLKTLASMFVILLALSWLMELLKVSGILGWLNRGLAPLFRLAGIQAQAVPFTAVGLFLGISYGGGLLIREARTASVEPRQIFLACVFMGFAHSVIEDTLLVVALGADFTSVFVGRIIFAVLATALIARAIKSASDNVFFDAFFHRQERQLARSESGIGG</sequence>
<feature type="transmembrane region" description="Helical" evidence="1">
    <location>
        <begin position="61"/>
        <end position="84"/>
    </location>
</feature>
<dbReference type="RefSeq" id="WP_068883975.1">
    <property type="nucleotide sequence ID" value="NZ_LNTU01000037.1"/>
</dbReference>
<dbReference type="STRING" id="1494590.ATN84_17450"/>
<comment type="caution">
    <text evidence="3">The sequence shown here is derived from an EMBL/GenBank/DDBJ whole genome shotgun (WGS) entry which is preliminary data.</text>
</comment>
<feature type="transmembrane region" description="Helical" evidence="1">
    <location>
        <begin position="210"/>
        <end position="232"/>
    </location>
</feature>
<gene>
    <name evidence="3" type="ORF">ATN84_17450</name>
</gene>
<protein>
    <submittedName>
        <fullName evidence="3">Nucleoside recognition protein</fullName>
    </submittedName>
</protein>
<feature type="domain" description="Nucleoside transporter/FeoB GTPase Gate" evidence="2">
    <location>
        <begin position="179"/>
        <end position="269"/>
    </location>
</feature>
<dbReference type="OrthoDB" id="9797308at2"/>
<dbReference type="AlphaFoldDB" id="A0A135HRD1"/>
<evidence type="ECO:0000256" key="1">
    <source>
        <dbReference type="SAM" id="Phobius"/>
    </source>
</evidence>
<accession>A0A135HRD1</accession>